<dbReference type="AlphaFoldDB" id="A0A1H9WIJ2"/>
<reference evidence="2" key="1">
    <citation type="submission" date="2016-10" db="EMBL/GenBank/DDBJ databases">
        <authorList>
            <person name="Varghese N."/>
            <person name="Submissions S."/>
        </authorList>
    </citation>
    <scope>NUCLEOTIDE SEQUENCE [LARGE SCALE GENOMIC DNA]</scope>
    <source>
        <strain evidence="2">DSM 20524</strain>
    </source>
</reference>
<proteinExistence type="predicted"/>
<dbReference type="SUPFAM" id="SSF141571">
    <property type="entry name" value="Pentapeptide repeat-like"/>
    <property type="match status" value="1"/>
</dbReference>
<sequence>MGVKVQGVIDAEHYENHTFEGQDFDALRFQGCVFTQPRFVDCTGYHVDFRDCIIEQPVSVGTTWDKIRLFNSTLTYPAVLLRARDLNTISGSTLIDVHIVGSTLPTSSSLVITDSRITGSISNVVFVENTDHTQCVQVDLTECQLTNVCFVGIPAERLRLPKHLEGFICPDWQEVAATLQPYVRHVVESAPVKSPEYEAATRVRRALELDEYYGRNLSERGARFISELAFADDSPVSQAVKEIYAKSIDI</sequence>
<accession>A0A1H9WIJ2</accession>
<organism evidence="1 2">
    <name type="scientific">Corynebacterium cystitidis DSM 20524</name>
    <dbReference type="NCBI Taxonomy" id="1121357"/>
    <lineage>
        <taxon>Bacteria</taxon>
        <taxon>Bacillati</taxon>
        <taxon>Actinomycetota</taxon>
        <taxon>Actinomycetes</taxon>
        <taxon>Mycobacteriales</taxon>
        <taxon>Corynebacteriaceae</taxon>
        <taxon>Corynebacterium</taxon>
    </lineage>
</organism>
<protein>
    <recommendedName>
        <fullName evidence="3">Pentapeptide repeat-containing protein</fullName>
    </recommendedName>
</protein>
<dbReference type="Gene3D" id="2.160.20.80">
    <property type="entry name" value="E3 ubiquitin-protein ligase SopA"/>
    <property type="match status" value="1"/>
</dbReference>
<keyword evidence="2" id="KW-1185">Reference proteome</keyword>
<dbReference type="Proteomes" id="UP000198929">
    <property type="component" value="Unassembled WGS sequence"/>
</dbReference>
<name>A0A1H9WIJ2_9CORY</name>
<dbReference type="EMBL" id="FOGQ01000023">
    <property type="protein sequence ID" value="SES33710.1"/>
    <property type="molecule type" value="Genomic_DNA"/>
</dbReference>
<evidence type="ECO:0000313" key="2">
    <source>
        <dbReference type="Proteomes" id="UP000198929"/>
    </source>
</evidence>
<gene>
    <name evidence="1" type="ORF">SAMN05661109_02758</name>
</gene>
<evidence type="ECO:0000313" key="1">
    <source>
        <dbReference type="EMBL" id="SES33710.1"/>
    </source>
</evidence>
<evidence type="ECO:0008006" key="3">
    <source>
        <dbReference type="Google" id="ProtNLM"/>
    </source>
</evidence>
<dbReference type="STRING" id="1121357.SAMN05661109_02758"/>